<reference evidence="4" key="1">
    <citation type="submission" date="2021-01" db="EMBL/GenBank/DDBJ databases">
        <authorList>
            <person name="Corre E."/>
            <person name="Pelletier E."/>
            <person name="Niang G."/>
            <person name="Scheremetjew M."/>
            <person name="Finn R."/>
            <person name="Kale V."/>
            <person name="Holt S."/>
            <person name="Cochrane G."/>
            <person name="Meng A."/>
            <person name="Brown T."/>
            <person name="Cohen L."/>
        </authorList>
    </citation>
    <scope>NUCLEOTIDE SEQUENCE</scope>
</reference>
<gene>
    <name evidence="4" type="ORF">NSCI0253_LOCUS21633</name>
</gene>
<dbReference type="InterPro" id="IPR039102">
    <property type="entry name" value="FAM13"/>
</dbReference>
<evidence type="ECO:0000313" key="4">
    <source>
        <dbReference type="EMBL" id="CAD8847283.1"/>
    </source>
</evidence>
<proteinExistence type="predicted"/>
<accession>A0A7S1A9T5</accession>
<feature type="coiled-coil region" evidence="1">
    <location>
        <begin position="197"/>
        <end position="269"/>
    </location>
</feature>
<sequence>MVAVEDVLTDSLSATIREWFDPNFDHAFLNLNTISVPEINKPIPRRWVDEVQIDEGCFRADEFDFEGNTAGNWNAEGRQRLREAVARLELTEEQMAHPTLERMTRQELATEKRRVKQELKRYDADFRRQFSRLPSHTEKEPMRPLYVYYRRLKGMITQAEQSRHRRSGGSGDESRFGQRESLATIPDLEDTPRARRAHNVEEQITGLEARLESLQNEKGHVRQTLQAFQERFVSENNRKIRFHKDILPIEREYRMYKNLKEEIAKVESQLRDLKN</sequence>
<evidence type="ECO:0000259" key="3">
    <source>
        <dbReference type="Pfam" id="PF26116"/>
    </source>
</evidence>
<dbReference type="Pfam" id="PF26116">
    <property type="entry name" value="FAM13A"/>
    <property type="match status" value="2"/>
</dbReference>
<keyword evidence="1" id="KW-0175">Coiled coil</keyword>
<feature type="coiled-coil region" evidence="1">
    <location>
        <begin position="74"/>
        <end position="125"/>
    </location>
</feature>
<dbReference type="PANTHER" id="PTHR15904:SF17">
    <property type="entry name" value="RHO-GAP DOMAIN-CONTAINING PROTEIN"/>
    <property type="match status" value="1"/>
</dbReference>
<evidence type="ECO:0000256" key="2">
    <source>
        <dbReference type="SAM" id="MobiDB-lite"/>
    </source>
</evidence>
<feature type="region of interest" description="Disordered" evidence="2">
    <location>
        <begin position="158"/>
        <end position="179"/>
    </location>
</feature>
<name>A0A7S1A9T5_NOCSC</name>
<evidence type="ECO:0000256" key="1">
    <source>
        <dbReference type="SAM" id="Coils"/>
    </source>
</evidence>
<dbReference type="InterPro" id="IPR059029">
    <property type="entry name" value="FAM13A_dom"/>
</dbReference>
<feature type="domain" description="FAM13A-like" evidence="3">
    <location>
        <begin position="207"/>
        <end position="270"/>
    </location>
</feature>
<feature type="domain" description="FAM13A-like" evidence="3">
    <location>
        <begin position="104"/>
        <end position="162"/>
    </location>
</feature>
<protein>
    <recommendedName>
        <fullName evidence="3">FAM13A-like domain-containing protein</fullName>
    </recommendedName>
</protein>
<dbReference type="EMBL" id="HBFQ01030724">
    <property type="protein sequence ID" value="CAD8847283.1"/>
    <property type="molecule type" value="Transcribed_RNA"/>
</dbReference>
<organism evidence="4">
    <name type="scientific">Noctiluca scintillans</name>
    <name type="common">Sea sparkle</name>
    <name type="synonym">Red tide dinoflagellate</name>
    <dbReference type="NCBI Taxonomy" id="2966"/>
    <lineage>
        <taxon>Eukaryota</taxon>
        <taxon>Sar</taxon>
        <taxon>Alveolata</taxon>
        <taxon>Dinophyceae</taxon>
        <taxon>Noctilucales</taxon>
        <taxon>Noctilucaceae</taxon>
        <taxon>Noctiluca</taxon>
    </lineage>
</organism>
<dbReference type="PANTHER" id="PTHR15904">
    <property type="entry name" value="FAM13"/>
    <property type="match status" value="1"/>
</dbReference>
<dbReference type="AlphaFoldDB" id="A0A7S1A9T5"/>